<sequence length="160" mass="18897">MKEIFVESEKSIKVSRNKLLEEIRKPGNLVNFHPFCKENRVERWSGEESIDYVKYLNGLTYKRKFLEWNDSGYALDIGVNSKLAHVRWLVKGDKKSSTLNIKVKPIIPFKNRLIRWLAWSFYIKPKLQAYLNSVVGGLKLYMETNKPVERNIFGKHAWYS</sequence>
<evidence type="ECO:0000313" key="1">
    <source>
        <dbReference type="EMBL" id="RCL38867.1"/>
    </source>
</evidence>
<dbReference type="AlphaFoldDB" id="A0A368BPS0"/>
<organism evidence="1 2">
    <name type="scientific">SAR86 cluster bacterium</name>
    <dbReference type="NCBI Taxonomy" id="2030880"/>
    <lineage>
        <taxon>Bacteria</taxon>
        <taxon>Pseudomonadati</taxon>
        <taxon>Pseudomonadota</taxon>
        <taxon>Gammaproteobacteria</taxon>
        <taxon>SAR86 cluster</taxon>
    </lineage>
</organism>
<proteinExistence type="predicted"/>
<dbReference type="Proteomes" id="UP000252147">
    <property type="component" value="Unassembled WGS sequence"/>
</dbReference>
<evidence type="ECO:0008006" key="3">
    <source>
        <dbReference type="Google" id="ProtNLM"/>
    </source>
</evidence>
<evidence type="ECO:0000313" key="2">
    <source>
        <dbReference type="Proteomes" id="UP000252147"/>
    </source>
</evidence>
<protein>
    <recommendedName>
        <fullName evidence="3">SRPBCC family protein</fullName>
    </recommendedName>
</protein>
<dbReference type="EMBL" id="QOPD01000002">
    <property type="protein sequence ID" value="RCL38867.1"/>
    <property type="molecule type" value="Genomic_DNA"/>
</dbReference>
<gene>
    <name evidence="1" type="ORF">DBW97_02300</name>
</gene>
<comment type="caution">
    <text evidence="1">The sequence shown here is derived from an EMBL/GenBank/DDBJ whole genome shotgun (WGS) entry which is preliminary data.</text>
</comment>
<accession>A0A368BPS0</accession>
<name>A0A368BPS0_9GAMM</name>
<reference evidence="1 2" key="1">
    <citation type="journal article" date="2018" name="Microbiome">
        <title>Fine metagenomic profile of the Mediterranean stratified and mixed water columns revealed by assembly and recruitment.</title>
        <authorList>
            <person name="Haro-Moreno J.M."/>
            <person name="Lopez-Perez M."/>
            <person name="De La Torre J.R."/>
            <person name="Picazo A."/>
            <person name="Camacho A."/>
            <person name="Rodriguez-Valera F."/>
        </authorList>
    </citation>
    <scope>NUCLEOTIDE SEQUENCE [LARGE SCALE GENOMIC DNA]</scope>
    <source>
        <strain evidence="1">MED-G83</strain>
    </source>
</reference>